<reference evidence="2 3" key="1">
    <citation type="submission" date="2019-03" db="EMBL/GenBank/DDBJ databases">
        <title>Draft genome sequences of novel Actinobacteria.</title>
        <authorList>
            <person name="Sahin N."/>
            <person name="Ay H."/>
            <person name="Saygin H."/>
        </authorList>
    </citation>
    <scope>NUCLEOTIDE SEQUENCE [LARGE SCALE GENOMIC DNA]</scope>
    <source>
        <strain evidence="2 3">16K309</strain>
    </source>
</reference>
<keyword evidence="3" id="KW-1185">Reference proteome</keyword>
<dbReference type="OrthoDB" id="3653265at2"/>
<dbReference type="InterPro" id="IPR052189">
    <property type="entry name" value="L-asp_N-monooxygenase_NS-form"/>
</dbReference>
<dbReference type="EMBL" id="SMKS01000024">
    <property type="protein sequence ID" value="TDD05327.1"/>
    <property type="molecule type" value="Genomic_DNA"/>
</dbReference>
<gene>
    <name evidence="2" type="ORF">E1181_15525</name>
</gene>
<evidence type="ECO:0000313" key="3">
    <source>
        <dbReference type="Proteomes" id="UP000295674"/>
    </source>
</evidence>
<dbReference type="SUPFAM" id="SSF51905">
    <property type="entry name" value="FAD/NAD(P)-binding domain"/>
    <property type="match status" value="1"/>
</dbReference>
<dbReference type="AlphaFoldDB" id="A0A4R4VMX8"/>
<dbReference type="InterPro" id="IPR036188">
    <property type="entry name" value="FAD/NAD-bd_sf"/>
</dbReference>
<accession>A0A4R4VMX8</accession>
<proteinExistence type="predicted"/>
<evidence type="ECO:0000313" key="2">
    <source>
        <dbReference type="EMBL" id="TDD05327.1"/>
    </source>
</evidence>
<comment type="caution">
    <text evidence="2">The sequence shown here is derived from an EMBL/GenBank/DDBJ whole genome shotgun (WGS) entry which is preliminary data.</text>
</comment>
<evidence type="ECO:0000259" key="1">
    <source>
        <dbReference type="Pfam" id="PF13454"/>
    </source>
</evidence>
<sequence length="610" mass="66791">MTAVCVVGAGPRGTSVLERLCAWAGDRPLEIHVVDPLPPGPGRIWRRAQSDLLWMNSTVADVRMFTGPDTARPGGAGALPTFEEWLMAVAPHELSGELAAIAQRLTGRSFAPRPLVGAYFSWVFDRVVATAPESVRVVVHRTRATDLSDGPDGEQLVTLANGSRLVVDRVVLAQGNFEARATDEERELSAFAERHGLQYFPSGYFDQARLRSVPAGEPVLLRGFGLTFIDCMALLCEGRGGRFEPDPDHGLRYVPCGREPVLHVGSRRGLPYRAKFGYELDPPPLPRFFTVEAARARGVPVEFERDLLPLLMKEAAAAYYHEFFRTRPDYVRCGWWEFSEALAGLDWGGREWDELVAKSVPEERDRFSWGLLDRHLDAAVEDLQEAIRGHVADDLQRRGDPAFSPELAAVQGVLSAVGVLFELVEADDLTPRSLVVELENGFLPMLSYLTSGPPPRRLAELLALSRAGVVRFLGPGTKVRAERGVFRATGSLAPDVVEARCLVESRLRTPSLLDTDDDLLRRLFERGECAPLAHRDQDGSEHTTGKISVLACDHRLLRADGSPHPSRFAIGPYVAGVHTSASGPGTSGFFAGSDLLARTALHTTLTTATR</sequence>
<dbReference type="RefSeq" id="WP_132675392.1">
    <property type="nucleotide sequence ID" value="NZ_SMKS01000024.1"/>
</dbReference>
<name>A0A4R4VMX8_9PSEU</name>
<dbReference type="PANTHER" id="PTHR40254">
    <property type="entry name" value="BLR0577 PROTEIN"/>
    <property type="match status" value="1"/>
</dbReference>
<protein>
    <submittedName>
        <fullName evidence="2">Adenylate cyclase</fullName>
    </submittedName>
</protein>
<organism evidence="2 3">
    <name type="scientific">Saccharopolyspora terrae</name>
    <dbReference type="NCBI Taxonomy" id="2530384"/>
    <lineage>
        <taxon>Bacteria</taxon>
        <taxon>Bacillati</taxon>
        <taxon>Actinomycetota</taxon>
        <taxon>Actinomycetes</taxon>
        <taxon>Pseudonocardiales</taxon>
        <taxon>Pseudonocardiaceae</taxon>
        <taxon>Saccharopolyspora</taxon>
    </lineage>
</organism>
<feature type="domain" description="FAD-dependent urate hydroxylase HpyO/Asp monooxygenase CreE-like FAD/NAD(P)-binding" evidence="1">
    <location>
        <begin position="6"/>
        <end position="176"/>
    </location>
</feature>
<dbReference type="Pfam" id="PF13454">
    <property type="entry name" value="NAD_binding_9"/>
    <property type="match status" value="1"/>
</dbReference>
<dbReference type="InterPro" id="IPR038732">
    <property type="entry name" value="HpyO/CreE_NAD-binding"/>
</dbReference>
<dbReference type="Proteomes" id="UP000295674">
    <property type="component" value="Unassembled WGS sequence"/>
</dbReference>
<dbReference type="PANTHER" id="PTHR40254:SF1">
    <property type="entry name" value="BLR0577 PROTEIN"/>
    <property type="match status" value="1"/>
</dbReference>